<evidence type="ECO:0000313" key="2">
    <source>
        <dbReference type="Proteomes" id="UP001162030"/>
    </source>
</evidence>
<accession>A0ABM9I9E8</accession>
<dbReference type="Proteomes" id="UP001162030">
    <property type="component" value="Chromosome"/>
</dbReference>
<dbReference type="EMBL" id="OX458333">
    <property type="protein sequence ID" value="CAI8973609.1"/>
    <property type="molecule type" value="Genomic_DNA"/>
</dbReference>
<gene>
    <name evidence="1" type="ORF">MSZNOR_4945</name>
</gene>
<evidence type="ECO:0000313" key="1">
    <source>
        <dbReference type="EMBL" id="CAI8973609.1"/>
    </source>
</evidence>
<evidence type="ECO:0008006" key="3">
    <source>
        <dbReference type="Google" id="ProtNLM"/>
    </source>
</evidence>
<protein>
    <recommendedName>
        <fullName evidence="3">Transposase</fullName>
    </recommendedName>
</protein>
<sequence>MAKKILNRLSRSAINWRGAADLLALSLRLNLRAVLRTFSFGSGERVPLAVLHWECAT</sequence>
<name>A0ABM9I9E8_9GAMM</name>
<proteinExistence type="predicted"/>
<organism evidence="1 2">
    <name type="scientific">Methylocaldum szegediense</name>
    <dbReference type="NCBI Taxonomy" id="73780"/>
    <lineage>
        <taxon>Bacteria</taxon>
        <taxon>Pseudomonadati</taxon>
        <taxon>Pseudomonadota</taxon>
        <taxon>Gammaproteobacteria</taxon>
        <taxon>Methylococcales</taxon>
        <taxon>Methylococcaceae</taxon>
        <taxon>Methylocaldum</taxon>
    </lineage>
</organism>
<reference evidence="1 2" key="1">
    <citation type="submission" date="2023-03" db="EMBL/GenBank/DDBJ databases">
        <authorList>
            <person name="Pearce D."/>
        </authorList>
    </citation>
    <scope>NUCLEOTIDE SEQUENCE [LARGE SCALE GENOMIC DNA]</scope>
    <source>
        <strain evidence="1">Msz</strain>
    </source>
</reference>
<keyword evidence="2" id="KW-1185">Reference proteome</keyword>